<organism evidence="2 3">
    <name type="scientific">Croceivirga radicis</name>
    <dbReference type="NCBI Taxonomy" id="1929488"/>
    <lineage>
        <taxon>Bacteria</taxon>
        <taxon>Pseudomonadati</taxon>
        <taxon>Bacteroidota</taxon>
        <taxon>Flavobacteriia</taxon>
        <taxon>Flavobacteriales</taxon>
        <taxon>Flavobacteriaceae</taxon>
        <taxon>Croceivirga</taxon>
    </lineage>
</organism>
<dbReference type="Gene3D" id="1.20.1260.10">
    <property type="match status" value="1"/>
</dbReference>
<dbReference type="OrthoDB" id="282393at2"/>
<feature type="domain" description="DUF2383" evidence="1">
    <location>
        <begin position="7"/>
        <end position="115"/>
    </location>
</feature>
<dbReference type="InterPro" id="IPR009078">
    <property type="entry name" value="Ferritin-like_SF"/>
</dbReference>
<accession>A0A1V6LTX9</accession>
<gene>
    <name evidence="2" type="ORF">BUL40_03180</name>
</gene>
<dbReference type="PIRSF" id="PIRSF029477">
    <property type="entry name" value="UCP029477"/>
    <property type="match status" value="1"/>
</dbReference>
<dbReference type="SUPFAM" id="SSF47240">
    <property type="entry name" value="Ferritin-like"/>
    <property type="match status" value="1"/>
</dbReference>
<dbReference type="AlphaFoldDB" id="A0A1V6LTX9"/>
<sequence>MEYTVEMSNKLNELLEKTYDAEKGFKQAAENVNNPVIQKFFKERANQRYDFGHELKKEIRAFGQDPDKGGSTKGTLHRNWMNLRSYFESNNEEAMLNEVERGEKEAINTYNDIINDKKFVLPPSTENLLMKQRNAIRETLDTASVYENAVS</sequence>
<reference evidence="2 3" key="1">
    <citation type="submission" date="2016-12" db="EMBL/GenBank/DDBJ databases">
        <authorList>
            <person name="Song W.-J."/>
            <person name="Kurnit D.M."/>
        </authorList>
    </citation>
    <scope>NUCLEOTIDE SEQUENCE [LARGE SCALE GENOMIC DNA]</scope>
    <source>
        <strain evidence="2 3">HSG9</strain>
    </source>
</reference>
<evidence type="ECO:0000259" key="1">
    <source>
        <dbReference type="Pfam" id="PF09537"/>
    </source>
</evidence>
<dbReference type="EMBL" id="MTBC01000002">
    <property type="protein sequence ID" value="OQD43631.1"/>
    <property type="molecule type" value="Genomic_DNA"/>
</dbReference>
<comment type="caution">
    <text evidence="2">The sequence shown here is derived from an EMBL/GenBank/DDBJ whole genome shotgun (WGS) entry which is preliminary data.</text>
</comment>
<dbReference type="InterPro" id="IPR019052">
    <property type="entry name" value="DUF2383"/>
</dbReference>
<evidence type="ECO:0000313" key="3">
    <source>
        <dbReference type="Proteomes" id="UP000191680"/>
    </source>
</evidence>
<dbReference type="RefSeq" id="WP_010519496.1">
    <property type="nucleotide sequence ID" value="NZ_AFOE01000048.1"/>
</dbReference>
<dbReference type="NCBIfam" id="TIGR02284">
    <property type="entry name" value="PA2169 family four-helix-bundle protein"/>
    <property type="match status" value="1"/>
</dbReference>
<dbReference type="InterPro" id="IPR011971">
    <property type="entry name" value="CHP02284"/>
</dbReference>
<evidence type="ECO:0000313" key="2">
    <source>
        <dbReference type="EMBL" id="OQD43631.1"/>
    </source>
</evidence>
<dbReference type="InterPro" id="IPR012347">
    <property type="entry name" value="Ferritin-like"/>
</dbReference>
<keyword evidence="3" id="KW-1185">Reference proteome</keyword>
<dbReference type="InterPro" id="IPR016920">
    <property type="entry name" value="UCP029477"/>
</dbReference>
<dbReference type="Proteomes" id="UP000191680">
    <property type="component" value="Unassembled WGS sequence"/>
</dbReference>
<dbReference type="Pfam" id="PF09537">
    <property type="entry name" value="DUF2383"/>
    <property type="match status" value="1"/>
</dbReference>
<name>A0A1V6LTX9_9FLAO</name>
<proteinExistence type="predicted"/>
<protein>
    <recommendedName>
        <fullName evidence="1">DUF2383 domain-containing protein</fullName>
    </recommendedName>
</protein>